<dbReference type="FunFam" id="2.90.10.10:FF:000026">
    <property type="entry name" value="Serine/threonine-protein kinase"/>
    <property type="match status" value="1"/>
</dbReference>
<gene>
    <name evidence="24" type="ORF">ACH5RR_012658</name>
</gene>
<evidence type="ECO:0000256" key="16">
    <source>
        <dbReference type="ARBA" id="ARBA00047899"/>
    </source>
</evidence>
<evidence type="ECO:0000256" key="3">
    <source>
        <dbReference type="ARBA" id="ARBA00022536"/>
    </source>
</evidence>
<dbReference type="PANTHER" id="PTHR47976">
    <property type="entry name" value="G-TYPE LECTIN S-RECEPTOR-LIKE SERINE/THREONINE-PROTEIN KINASE SD2-5"/>
    <property type="match status" value="1"/>
</dbReference>
<dbReference type="InterPro" id="IPR000719">
    <property type="entry name" value="Prot_kinase_dom"/>
</dbReference>
<dbReference type="EC" id="2.7.11.1" evidence="18"/>
<dbReference type="PROSITE" id="PS00107">
    <property type="entry name" value="PROTEIN_KINASE_ATP"/>
    <property type="match status" value="1"/>
</dbReference>
<keyword evidence="3" id="KW-0245">EGF-like domain</keyword>
<dbReference type="Pfam" id="PF00954">
    <property type="entry name" value="S_locus_glycop"/>
    <property type="match status" value="1"/>
</dbReference>
<keyword evidence="13" id="KW-1015">Disulfide bond</keyword>
<dbReference type="PANTHER" id="PTHR47976:SF7">
    <property type="entry name" value="RECEPTOR-LIKE SERINE_THREONINE-PROTEIN KINASE"/>
    <property type="match status" value="1"/>
</dbReference>
<feature type="domain" description="Protein kinase" evidence="22">
    <location>
        <begin position="494"/>
        <end position="779"/>
    </location>
</feature>
<proteinExistence type="inferred from homology"/>
<dbReference type="InterPro" id="IPR017441">
    <property type="entry name" value="Protein_kinase_ATP_BS"/>
</dbReference>
<protein>
    <recommendedName>
        <fullName evidence="18">Receptor-like serine/threonine-protein kinase</fullName>
        <ecNumber evidence="18">2.7.11.1</ecNumber>
    </recommendedName>
</protein>
<dbReference type="Pfam" id="PF01453">
    <property type="entry name" value="B_lectin"/>
    <property type="match status" value="1"/>
</dbReference>
<dbReference type="Gene3D" id="1.10.510.10">
    <property type="entry name" value="Transferase(Phosphotransferase) domain 1"/>
    <property type="match status" value="1"/>
</dbReference>
<keyword evidence="14" id="KW-0675">Receptor</keyword>
<keyword evidence="9 18" id="KW-0418">Kinase</keyword>
<dbReference type="CDD" id="cd00053">
    <property type="entry name" value="EGF"/>
    <property type="match status" value="1"/>
</dbReference>
<feature type="transmembrane region" description="Helical" evidence="20">
    <location>
        <begin position="434"/>
        <end position="458"/>
    </location>
</feature>
<dbReference type="GO" id="GO:0005524">
    <property type="term" value="F:ATP binding"/>
    <property type="evidence" value="ECO:0007669"/>
    <property type="project" value="UniProtKB-UniRule"/>
</dbReference>
<keyword evidence="11 20" id="KW-1133">Transmembrane helix</keyword>
<comment type="catalytic activity">
    <reaction evidence="17 18">
        <text>L-seryl-[protein] + ATP = O-phospho-L-seryl-[protein] + ADP + H(+)</text>
        <dbReference type="Rhea" id="RHEA:17989"/>
        <dbReference type="Rhea" id="RHEA-COMP:9863"/>
        <dbReference type="Rhea" id="RHEA-COMP:11604"/>
        <dbReference type="ChEBI" id="CHEBI:15378"/>
        <dbReference type="ChEBI" id="CHEBI:29999"/>
        <dbReference type="ChEBI" id="CHEBI:30616"/>
        <dbReference type="ChEBI" id="CHEBI:83421"/>
        <dbReference type="ChEBI" id="CHEBI:456216"/>
        <dbReference type="EC" id="2.7.11.1"/>
    </reaction>
</comment>
<evidence type="ECO:0000256" key="12">
    <source>
        <dbReference type="ARBA" id="ARBA00023136"/>
    </source>
</evidence>
<dbReference type="InterPro" id="IPR051343">
    <property type="entry name" value="G-type_lectin_kinases/EP1-like"/>
</dbReference>
<dbReference type="GO" id="GO:0004674">
    <property type="term" value="F:protein serine/threonine kinase activity"/>
    <property type="evidence" value="ECO:0007669"/>
    <property type="project" value="UniProtKB-KW"/>
</dbReference>
<dbReference type="FunFam" id="2.90.10.10:FF:000013">
    <property type="entry name" value="G-type lectin S-receptor-like serine/threonine-protein kinase LECRK1"/>
    <property type="match status" value="1"/>
</dbReference>
<feature type="domain" description="Bulb-type lectin" evidence="23">
    <location>
        <begin position="29"/>
        <end position="146"/>
    </location>
</feature>
<keyword evidence="12 20" id="KW-0472">Membrane</keyword>
<evidence type="ECO:0000313" key="25">
    <source>
        <dbReference type="Proteomes" id="UP001630127"/>
    </source>
</evidence>
<dbReference type="SMART" id="SM00220">
    <property type="entry name" value="S_TKc"/>
    <property type="match status" value="1"/>
</dbReference>
<evidence type="ECO:0000256" key="20">
    <source>
        <dbReference type="SAM" id="Phobius"/>
    </source>
</evidence>
<evidence type="ECO:0000256" key="1">
    <source>
        <dbReference type="ARBA" id="ARBA00004479"/>
    </source>
</evidence>
<accession>A0ABD3ABZ1</accession>
<feature type="binding site" evidence="19">
    <location>
        <position position="523"/>
    </location>
    <ligand>
        <name>ATP</name>
        <dbReference type="ChEBI" id="CHEBI:30616"/>
    </ligand>
</feature>
<keyword evidence="25" id="KW-1185">Reference proteome</keyword>
<dbReference type="PROSITE" id="PS50927">
    <property type="entry name" value="BULB_LECTIN"/>
    <property type="match status" value="2"/>
</dbReference>
<evidence type="ECO:0000256" key="6">
    <source>
        <dbReference type="ARBA" id="ARBA00022729"/>
    </source>
</evidence>
<dbReference type="SUPFAM" id="SSF51110">
    <property type="entry name" value="alpha-D-mannose-specific plant lectins"/>
    <property type="match status" value="2"/>
</dbReference>
<dbReference type="InterPro" id="IPR024171">
    <property type="entry name" value="SRK-like_kinase"/>
</dbReference>
<dbReference type="Pfam" id="PF07714">
    <property type="entry name" value="PK_Tyr_Ser-Thr"/>
    <property type="match status" value="1"/>
</dbReference>
<dbReference type="Gene3D" id="2.90.10.10">
    <property type="entry name" value="Bulb-type lectin domain"/>
    <property type="match status" value="2"/>
</dbReference>
<dbReference type="PROSITE" id="PS00108">
    <property type="entry name" value="PROTEIN_KINASE_ST"/>
    <property type="match status" value="1"/>
</dbReference>
<keyword evidence="6 21" id="KW-0732">Signal</keyword>
<evidence type="ECO:0000256" key="15">
    <source>
        <dbReference type="ARBA" id="ARBA00023180"/>
    </source>
</evidence>
<keyword evidence="7" id="KW-0430">Lectin</keyword>
<dbReference type="SUPFAM" id="SSF56112">
    <property type="entry name" value="Protein kinase-like (PK-like)"/>
    <property type="match status" value="1"/>
</dbReference>
<dbReference type="InterPro" id="IPR001245">
    <property type="entry name" value="Ser-Thr/Tyr_kinase_cat_dom"/>
</dbReference>
<reference evidence="24 25" key="1">
    <citation type="submission" date="2024-11" db="EMBL/GenBank/DDBJ databases">
        <title>A near-complete genome assembly of Cinchona calisaya.</title>
        <authorList>
            <person name="Lian D.C."/>
            <person name="Zhao X.W."/>
            <person name="Wei L."/>
        </authorList>
    </citation>
    <scope>NUCLEOTIDE SEQUENCE [LARGE SCALE GENOMIC DNA]</scope>
    <source>
        <tissue evidence="24">Nenye</tissue>
    </source>
</reference>
<sequence length="782" mass="87337">MFSSLQCMAASWFFLFLSIFCSAAAQRSIISQNSSLTPSGNSSWLSPSGLYGFGFYQIGSGYAVGIFLNGIPEKTVVWTANRDNAIVPRNVTLVLSSDGSLILQQSQGQDTVIVSAGERILSASMWDSGNFVLYNSAQKIIWQSFDYPTDTLLPGQHIKADQQLYSSASATDQSTGMFRLIMQQDGTLVLYPTGAPNLPPYGYWASNTSNNGVTVTLNLRDDGYLYLLKDNDTIISSLTNGGYPRERTLYRAIVDVDGIFRLYSYSLERGKNWSVLYLNPKNKCDPKGICGLNAFCINQDTEIQCICLPGFDFISRDNMSSGCERNFTIQGCKSPKESLNFTIAPLDNTVWENAAYDTVKTSIREECEQVCLNDCNCEAALYKDGECRKQRLPLKYGKRSLGDTDSALVKVGRLGSFTEGGLSFPPKKELRLDILIVSIALLAFSLVIFAVSGVLIHIKLLRDNKNISSHKNAELINNVAPRAFTYAELELATNDFKEELGRGAFGTVYKGTLMNFQKLVAVKRLEKVLTEGEGEREFHNEMTAIGRTHHRNLLRLLGYCVDGVKRLLVYEYMSNGSLADILFAPENKPNWAERIRIACDIARGILYLHEECETQIIHCDIKPQNILMDENNCAKIADFGLAKLLKHDQTKTFTAIRGTKGYVAPEWHQKLPVTVKADVYSFGIVLLEIVCLRKSVDWSFPEDEAILEEWAYDCFQAKELHKLVGDEEIIDMKKLERMIKIAIWCIQGDPSLRPSMKKVLLMLEGTVDIPIPPNPTSFLSSA</sequence>
<evidence type="ECO:0000313" key="24">
    <source>
        <dbReference type="EMBL" id="KAL3528002.1"/>
    </source>
</evidence>
<keyword evidence="4 18" id="KW-0808">Transferase</keyword>
<evidence type="ECO:0000256" key="7">
    <source>
        <dbReference type="ARBA" id="ARBA00022734"/>
    </source>
</evidence>
<evidence type="ECO:0000256" key="14">
    <source>
        <dbReference type="ARBA" id="ARBA00023170"/>
    </source>
</evidence>
<evidence type="ECO:0000256" key="13">
    <source>
        <dbReference type="ARBA" id="ARBA00023157"/>
    </source>
</evidence>
<dbReference type="CDD" id="cd00028">
    <property type="entry name" value="B_lectin"/>
    <property type="match status" value="1"/>
</dbReference>
<evidence type="ECO:0000256" key="2">
    <source>
        <dbReference type="ARBA" id="ARBA00022527"/>
    </source>
</evidence>
<dbReference type="GO" id="GO:0016020">
    <property type="term" value="C:membrane"/>
    <property type="evidence" value="ECO:0007669"/>
    <property type="project" value="UniProtKB-SubCell"/>
</dbReference>
<dbReference type="PROSITE" id="PS50011">
    <property type="entry name" value="PROTEIN_KINASE_DOM"/>
    <property type="match status" value="1"/>
</dbReference>
<evidence type="ECO:0000256" key="9">
    <source>
        <dbReference type="ARBA" id="ARBA00022777"/>
    </source>
</evidence>
<comment type="similarity">
    <text evidence="18">Belongs to the protein kinase superfamily. Ser/Thr protein kinase family.</text>
</comment>
<feature type="chain" id="PRO_5044826965" description="Receptor-like serine/threonine-protein kinase" evidence="21">
    <location>
        <begin position="26"/>
        <end position="782"/>
    </location>
</feature>
<evidence type="ECO:0000256" key="8">
    <source>
        <dbReference type="ARBA" id="ARBA00022741"/>
    </source>
</evidence>
<dbReference type="CDD" id="cd14066">
    <property type="entry name" value="STKc_IRAK"/>
    <property type="match status" value="1"/>
</dbReference>
<evidence type="ECO:0000256" key="17">
    <source>
        <dbReference type="ARBA" id="ARBA00048679"/>
    </source>
</evidence>
<dbReference type="PIRSF" id="PIRSF000641">
    <property type="entry name" value="SRK"/>
    <property type="match status" value="1"/>
</dbReference>
<organism evidence="24 25">
    <name type="scientific">Cinchona calisaya</name>
    <dbReference type="NCBI Taxonomy" id="153742"/>
    <lineage>
        <taxon>Eukaryota</taxon>
        <taxon>Viridiplantae</taxon>
        <taxon>Streptophyta</taxon>
        <taxon>Embryophyta</taxon>
        <taxon>Tracheophyta</taxon>
        <taxon>Spermatophyta</taxon>
        <taxon>Magnoliopsida</taxon>
        <taxon>eudicotyledons</taxon>
        <taxon>Gunneridae</taxon>
        <taxon>Pentapetalae</taxon>
        <taxon>asterids</taxon>
        <taxon>lamiids</taxon>
        <taxon>Gentianales</taxon>
        <taxon>Rubiaceae</taxon>
        <taxon>Cinchonoideae</taxon>
        <taxon>Cinchoneae</taxon>
        <taxon>Cinchona</taxon>
    </lineage>
</organism>
<evidence type="ECO:0000256" key="11">
    <source>
        <dbReference type="ARBA" id="ARBA00022989"/>
    </source>
</evidence>
<evidence type="ECO:0000259" key="23">
    <source>
        <dbReference type="PROSITE" id="PS50927"/>
    </source>
</evidence>
<name>A0ABD3ABZ1_9GENT</name>
<evidence type="ECO:0000256" key="5">
    <source>
        <dbReference type="ARBA" id="ARBA00022692"/>
    </source>
</evidence>
<dbReference type="SMART" id="SM00108">
    <property type="entry name" value="B_lectin"/>
    <property type="match status" value="2"/>
</dbReference>
<dbReference type="Gene3D" id="3.30.200.20">
    <property type="entry name" value="Phosphorylase Kinase, domain 1"/>
    <property type="match status" value="1"/>
</dbReference>
<evidence type="ECO:0000256" key="19">
    <source>
        <dbReference type="PROSITE-ProRule" id="PRU10141"/>
    </source>
</evidence>
<dbReference type="InterPro" id="IPR011009">
    <property type="entry name" value="Kinase-like_dom_sf"/>
</dbReference>
<keyword evidence="10 18" id="KW-0067">ATP-binding</keyword>
<evidence type="ECO:0000259" key="22">
    <source>
        <dbReference type="PROSITE" id="PS50011"/>
    </source>
</evidence>
<dbReference type="InterPro" id="IPR036426">
    <property type="entry name" value="Bulb-type_lectin_dom_sf"/>
</dbReference>
<evidence type="ECO:0000256" key="18">
    <source>
        <dbReference type="PIRNR" id="PIRNR000641"/>
    </source>
</evidence>
<dbReference type="FunFam" id="1.10.510.10:FF:000237">
    <property type="entry name" value="G-type lectin S-receptor-like serine/threonine-protein kinase"/>
    <property type="match status" value="1"/>
</dbReference>
<dbReference type="GO" id="GO:0030246">
    <property type="term" value="F:carbohydrate binding"/>
    <property type="evidence" value="ECO:0007669"/>
    <property type="project" value="UniProtKB-KW"/>
</dbReference>
<dbReference type="InterPro" id="IPR008271">
    <property type="entry name" value="Ser/Thr_kinase_AS"/>
</dbReference>
<feature type="signal peptide" evidence="21">
    <location>
        <begin position="1"/>
        <end position="25"/>
    </location>
</feature>
<evidence type="ECO:0000256" key="4">
    <source>
        <dbReference type="ARBA" id="ARBA00022679"/>
    </source>
</evidence>
<keyword evidence="5 20" id="KW-0812">Transmembrane</keyword>
<dbReference type="FunFam" id="3.30.200.20:FF:000059">
    <property type="entry name" value="S-receptor-like serine/threonine-protein kinase"/>
    <property type="match status" value="1"/>
</dbReference>
<comment type="subcellular location">
    <subcellularLocation>
        <location evidence="1">Membrane</location>
        <topology evidence="1">Single-pass type I membrane protein</topology>
    </subcellularLocation>
</comment>
<dbReference type="InterPro" id="IPR001480">
    <property type="entry name" value="Bulb-type_lectin_dom"/>
</dbReference>
<keyword evidence="15" id="KW-0325">Glycoprotein</keyword>
<dbReference type="Proteomes" id="UP001630127">
    <property type="component" value="Unassembled WGS sequence"/>
</dbReference>
<evidence type="ECO:0000256" key="10">
    <source>
        <dbReference type="ARBA" id="ARBA00022840"/>
    </source>
</evidence>
<dbReference type="InterPro" id="IPR000858">
    <property type="entry name" value="S_locus_glycoprot_dom"/>
</dbReference>
<dbReference type="AlphaFoldDB" id="A0ABD3ABZ1"/>
<keyword evidence="2 18" id="KW-0723">Serine/threonine-protein kinase</keyword>
<evidence type="ECO:0000256" key="21">
    <source>
        <dbReference type="SAM" id="SignalP"/>
    </source>
</evidence>
<dbReference type="EMBL" id="JBJUIK010000005">
    <property type="protein sequence ID" value="KAL3528002.1"/>
    <property type="molecule type" value="Genomic_DNA"/>
</dbReference>
<feature type="domain" description="Bulb-type lectin" evidence="23">
    <location>
        <begin position="149"/>
        <end position="275"/>
    </location>
</feature>
<keyword evidence="8 18" id="KW-0547">Nucleotide-binding</keyword>
<comment type="catalytic activity">
    <reaction evidence="16 18">
        <text>L-threonyl-[protein] + ATP = O-phospho-L-threonyl-[protein] + ADP + H(+)</text>
        <dbReference type="Rhea" id="RHEA:46608"/>
        <dbReference type="Rhea" id="RHEA-COMP:11060"/>
        <dbReference type="Rhea" id="RHEA-COMP:11605"/>
        <dbReference type="ChEBI" id="CHEBI:15378"/>
        <dbReference type="ChEBI" id="CHEBI:30013"/>
        <dbReference type="ChEBI" id="CHEBI:30616"/>
        <dbReference type="ChEBI" id="CHEBI:61977"/>
        <dbReference type="ChEBI" id="CHEBI:456216"/>
        <dbReference type="EC" id="2.7.11.1"/>
    </reaction>
</comment>
<comment type="caution">
    <text evidence="24">The sequence shown here is derived from an EMBL/GenBank/DDBJ whole genome shotgun (WGS) entry which is preliminary data.</text>
</comment>